<organism evidence="1 2">
    <name type="scientific">Serratia ficaria</name>
    <dbReference type="NCBI Taxonomy" id="61651"/>
    <lineage>
        <taxon>Bacteria</taxon>
        <taxon>Pseudomonadati</taxon>
        <taxon>Pseudomonadota</taxon>
        <taxon>Gammaproteobacteria</taxon>
        <taxon>Enterobacterales</taxon>
        <taxon>Yersiniaceae</taxon>
        <taxon>Serratia</taxon>
    </lineage>
</organism>
<dbReference type="STRING" id="1411141.GCA_001590885_01922"/>
<dbReference type="PANTHER" id="PTHR34309">
    <property type="entry name" value="SLR1406 PROTEIN"/>
    <property type="match status" value="1"/>
</dbReference>
<dbReference type="EMBL" id="LT906479">
    <property type="protein sequence ID" value="SNW04043.1"/>
    <property type="molecule type" value="Genomic_DNA"/>
</dbReference>
<reference evidence="1 2" key="1">
    <citation type="submission" date="2017-06" db="EMBL/GenBank/DDBJ databases">
        <authorList>
            <consortium name="Pathogen Informatics"/>
        </authorList>
    </citation>
    <scope>NUCLEOTIDE SEQUENCE [LARGE SCALE GENOMIC DNA]</scope>
    <source>
        <strain evidence="1 2">NCTC12148</strain>
    </source>
</reference>
<protein>
    <submittedName>
        <fullName evidence="1">Domain of uncharacterized function (DUF336)</fullName>
    </submittedName>
</protein>
<sequence>MNFEQISRTVIQRACAQAGEKGFSVSVCVVDDAGLLRQFIRMDHAVAGTVDVSIKKARTAALFGVDSIDLGEGAQPGGAIYTLENTNGGLISFGGGIVLRGADGEILGGVGVAGATVEQDQSIALAAAEGI</sequence>
<dbReference type="Pfam" id="PF03928">
    <property type="entry name" value="HbpS-like"/>
    <property type="match status" value="1"/>
</dbReference>
<gene>
    <name evidence="1" type="ORF">SAMEA4384070_03711</name>
</gene>
<dbReference type="OrthoDB" id="9800768at2"/>
<keyword evidence="2" id="KW-1185">Reference proteome</keyword>
<dbReference type="InterPro" id="IPR005624">
    <property type="entry name" value="PduO/GlcC-like"/>
</dbReference>
<dbReference type="RefSeq" id="WP_095098814.1">
    <property type="nucleotide sequence ID" value="NZ_CAMIQD010000006.1"/>
</dbReference>
<evidence type="ECO:0000313" key="1">
    <source>
        <dbReference type="EMBL" id="SNW04043.1"/>
    </source>
</evidence>
<dbReference type="PANTHER" id="PTHR34309:SF1">
    <property type="entry name" value="PROTEIN GLCG"/>
    <property type="match status" value="1"/>
</dbReference>
<dbReference type="InterPro" id="IPR038084">
    <property type="entry name" value="PduO/GlcC-like_sf"/>
</dbReference>
<evidence type="ECO:0000313" key="2">
    <source>
        <dbReference type="Proteomes" id="UP000215134"/>
    </source>
</evidence>
<dbReference type="Gene3D" id="3.30.450.150">
    <property type="entry name" value="Haem-degrading domain"/>
    <property type="match status" value="1"/>
</dbReference>
<dbReference type="SUPFAM" id="SSF143744">
    <property type="entry name" value="GlcG-like"/>
    <property type="match status" value="1"/>
</dbReference>
<dbReference type="GeneID" id="75028842"/>
<dbReference type="KEGG" id="sfj:SAMEA4384070_3711"/>
<dbReference type="AlphaFoldDB" id="A0A240C9U4"/>
<dbReference type="InterPro" id="IPR052517">
    <property type="entry name" value="GlcG_carb_metab_protein"/>
</dbReference>
<name>A0A240C9U4_SERFI</name>
<dbReference type="Proteomes" id="UP000215134">
    <property type="component" value="Chromosome 1"/>
</dbReference>
<accession>A0A240C9U4</accession>
<proteinExistence type="predicted"/>